<protein>
    <submittedName>
        <fullName evidence="3">PH domain-containing protein</fullName>
    </submittedName>
</protein>
<dbReference type="PIRSF" id="PIRSF026631">
    <property type="entry name" value="UCP026631"/>
    <property type="match status" value="1"/>
</dbReference>
<evidence type="ECO:0000313" key="3">
    <source>
        <dbReference type="EMBL" id="MCM2392621.1"/>
    </source>
</evidence>
<feature type="domain" description="YdbS-like PH" evidence="2">
    <location>
        <begin position="73"/>
        <end position="149"/>
    </location>
</feature>
<feature type="domain" description="YdbS-like PH" evidence="2">
    <location>
        <begin position="330"/>
        <end position="399"/>
    </location>
</feature>
<keyword evidence="4" id="KW-1185">Reference proteome</keyword>
<evidence type="ECO:0000256" key="1">
    <source>
        <dbReference type="SAM" id="Phobius"/>
    </source>
</evidence>
<keyword evidence="1" id="KW-0472">Membrane</keyword>
<dbReference type="RefSeq" id="WP_250922947.1">
    <property type="nucleotide sequence ID" value="NZ_JAMQAW010000042.1"/>
</dbReference>
<keyword evidence="1" id="KW-0812">Transmembrane</keyword>
<dbReference type="PANTHER" id="PTHR34473:SF2">
    <property type="entry name" value="UPF0699 TRANSMEMBRANE PROTEIN YDBT"/>
    <property type="match status" value="1"/>
</dbReference>
<name>A0ABT0UZN9_9ACTN</name>
<dbReference type="EMBL" id="JAMQAW010000042">
    <property type="protein sequence ID" value="MCM2392621.1"/>
    <property type="molecule type" value="Genomic_DNA"/>
</dbReference>
<reference evidence="3" key="1">
    <citation type="submission" date="2022-06" db="EMBL/GenBank/DDBJ databases">
        <title>Genome public.</title>
        <authorList>
            <person name="Sun Q."/>
        </authorList>
    </citation>
    <scope>NUCLEOTIDE SEQUENCE</scope>
    <source>
        <strain evidence="3">CWNU-1</strain>
    </source>
</reference>
<sequence>MTDPLQGRLHPVTPLRRSWAVFVAMASLAYSQRDLFSVGTSGTKGAIDISVWAACAIVAAFIGGVVSLFVAAWWHSHYSLEGDTLGYRSGLLFKVRRHCDLDHVQSVDIVRPFLGRLIGVCTLRVVMSGTTMTLSYLTLNQARTLKARILAEDTGEEKLYRVKAKDLVLALLLDIRTNIWSLTLVACGVLPYVLSGELLTLSTLIAFAPKVWRLSGKRLFVYTGWSVTRTAEGSYRTDYGMFDTQQYTYRDSRVASIEIHQPLLWRRLDWVKVKVAVAGAAAPGLLVPVCPRAVAEKLVIHILGPGAVPHPNEPIPVPLEARKVTPFHKALGYRLDNGYFTAWRGFFLRNVTTVAPVSRIQSVSVEQGPLQRRFALASVHAHMAGGNSVPADHRAKAESADLASHLYEHSMYCAVAKPGHRTGLADPGR</sequence>
<keyword evidence="1" id="KW-1133">Transmembrane helix</keyword>
<dbReference type="InterPro" id="IPR014529">
    <property type="entry name" value="UCP026631"/>
</dbReference>
<evidence type="ECO:0000259" key="2">
    <source>
        <dbReference type="Pfam" id="PF03703"/>
    </source>
</evidence>
<dbReference type="Proteomes" id="UP001431429">
    <property type="component" value="Unassembled WGS sequence"/>
</dbReference>
<proteinExistence type="predicted"/>
<gene>
    <name evidence="3" type="ORF">NBG84_30785</name>
</gene>
<feature type="transmembrane region" description="Helical" evidence="1">
    <location>
        <begin position="117"/>
        <end position="139"/>
    </location>
</feature>
<accession>A0ABT0UZN9</accession>
<evidence type="ECO:0000313" key="4">
    <source>
        <dbReference type="Proteomes" id="UP001431429"/>
    </source>
</evidence>
<organism evidence="3 4">
    <name type="scientific">Streptomyces albipurpureus</name>
    <dbReference type="NCBI Taxonomy" id="2897419"/>
    <lineage>
        <taxon>Bacteria</taxon>
        <taxon>Bacillati</taxon>
        <taxon>Actinomycetota</taxon>
        <taxon>Actinomycetes</taxon>
        <taxon>Kitasatosporales</taxon>
        <taxon>Streptomycetaceae</taxon>
        <taxon>Streptomyces</taxon>
    </lineage>
</organism>
<feature type="transmembrane region" description="Helical" evidence="1">
    <location>
        <begin position="51"/>
        <end position="74"/>
    </location>
</feature>
<dbReference type="InterPro" id="IPR005182">
    <property type="entry name" value="YdbS-like_PH"/>
</dbReference>
<comment type="caution">
    <text evidence="3">The sequence shown here is derived from an EMBL/GenBank/DDBJ whole genome shotgun (WGS) entry which is preliminary data.</text>
</comment>
<dbReference type="Pfam" id="PF03703">
    <property type="entry name" value="bPH_2"/>
    <property type="match status" value="2"/>
</dbReference>
<dbReference type="PANTHER" id="PTHR34473">
    <property type="entry name" value="UPF0699 TRANSMEMBRANE PROTEIN YDBS"/>
    <property type="match status" value="1"/>
</dbReference>